<accession>A0A4E9FHT7</accession>
<dbReference type="EMBL" id="LN857024">
    <property type="protein sequence ID" value="CDQ02487.1"/>
    <property type="molecule type" value="Genomic_DNA"/>
</dbReference>
<dbReference type="EMBL" id="CAAKNF010000194">
    <property type="protein sequence ID" value="VIO96505.1"/>
    <property type="molecule type" value="Genomic_DNA"/>
</dbReference>
<reference evidence="4" key="4">
    <citation type="submission" date="2019-12" db="UniProtKB">
        <authorList>
            <consortium name="WormBaseParasite"/>
        </authorList>
    </citation>
    <scope>IDENTIFICATION</scope>
</reference>
<organism evidence="1">
    <name type="scientific">Brugia malayi</name>
    <name type="common">Filarial nematode worm</name>
    <dbReference type="NCBI Taxonomy" id="6279"/>
    <lineage>
        <taxon>Eukaryota</taxon>
        <taxon>Metazoa</taxon>
        <taxon>Ecdysozoa</taxon>
        <taxon>Nematoda</taxon>
        <taxon>Chromadorea</taxon>
        <taxon>Rhabditida</taxon>
        <taxon>Spirurina</taxon>
        <taxon>Spiruromorpha</taxon>
        <taxon>Filarioidea</taxon>
        <taxon>Onchocercidae</taxon>
        <taxon>Brugia</taxon>
    </lineage>
</organism>
<dbReference type="Proteomes" id="UP000006672">
    <property type="component" value="Unassembled WGS sequence"/>
</dbReference>
<protein>
    <submittedName>
        <fullName evidence="1 4">Bm13223, isoform a</fullName>
    </submittedName>
</protein>
<keyword evidence="3" id="KW-1185">Reference proteome</keyword>
<reference evidence="2" key="3">
    <citation type="submission" date="2019-04" db="EMBL/GenBank/DDBJ databases">
        <authorList>
            <person name="Howe K."/>
            <person name="Paulini M."/>
            <person name="Williams G."/>
        </authorList>
    </citation>
    <scope>NUCLEOTIDE SEQUENCE [LARGE SCALE GENOMIC DNA]</scope>
    <source>
        <strain evidence="2">FR3</strain>
    </source>
</reference>
<dbReference type="CTD" id="66057795"/>
<gene>
    <name evidence="1 4 5" type="ORF">Bm13223</name>
    <name evidence="2" type="ORF">BM_BM13223</name>
    <name evidence="1" type="ORF">BM_Bm13223</name>
</gene>
<dbReference type="WBParaSite" id="Bm13223a.1">
    <property type="protein sequence ID" value="Bm13223a.1"/>
    <property type="gene ID" value="WBGene00233484"/>
</dbReference>
<proteinExistence type="predicted"/>
<dbReference type="AlphaFoldDB" id="A0A0J9Y5P4"/>
<evidence type="ECO:0000313" key="2">
    <source>
        <dbReference type="EMBL" id="VIO96505.1"/>
    </source>
</evidence>
<dbReference type="GeneID" id="66057795"/>
<dbReference type="WormBase" id="Bm13223a">
    <property type="protein sequence ID" value="BM28338"/>
    <property type="gene ID" value="WBGene00233484"/>
</dbReference>
<accession>A0A0J9Y5P4</accession>
<reference evidence="1" key="2">
    <citation type="submission" date="2012-12" db="EMBL/GenBank/DDBJ databases">
        <authorList>
            <person name="Gao Y.W."/>
            <person name="Fan S.T."/>
            <person name="Sun H.T."/>
            <person name="Wang Z."/>
            <person name="Gao X.L."/>
            <person name="Li Y.G."/>
            <person name="Wang T.C."/>
            <person name="Zhang K."/>
            <person name="Xu W.W."/>
            <person name="Yu Z.J."/>
            <person name="Xia X.Z."/>
        </authorList>
    </citation>
    <scope>NUCLEOTIDE SEQUENCE</scope>
    <source>
        <strain evidence="1">FR3</strain>
    </source>
</reference>
<evidence type="ECO:0000313" key="3">
    <source>
        <dbReference type="Proteomes" id="UP000006672"/>
    </source>
</evidence>
<dbReference type="KEGG" id="bmy:BM_BM13223"/>
<evidence type="ECO:0000313" key="5">
    <source>
        <dbReference type="WormBase" id="Bm13223a"/>
    </source>
</evidence>
<evidence type="ECO:0000313" key="4">
    <source>
        <dbReference type="WBParaSite" id="Bm13223a.1"/>
    </source>
</evidence>
<dbReference type="RefSeq" id="XP_042936395.1">
    <property type="nucleotide sequence ID" value="XM_043080461.1"/>
</dbReference>
<name>A0A0J9Y5P4_BRUMA</name>
<reference evidence="1 3" key="1">
    <citation type="journal article" date="2007" name="Science">
        <title>Draft genome of the filarial nematode parasite Brugia malayi.</title>
        <authorList>
            <person name="Ghedin E."/>
            <person name="Wang S."/>
            <person name="Spiro D."/>
            <person name="Caler E."/>
            <person name="Zhao Q."/>
            <person name="Crabtree J."/>
            <person name="Allen J.E."/>
            <person name="Delcher A.L."/>
            <person name="Guiliano D.B."/>
            <person name="Miranda-Saavedra D."/>
            <person name="Angiuoli S.V."/>
            <person name="Creasy T."/>
            <person name="Amedeo P."/>
            <person name="Haas B."/>
            <person name="El-Sayed N.M."/>
            <person name="Wortman J.R."/>
            <person name="Feldblyum T."/>
            <person name="Tallon L."/>
            <person name="Schatz M."/>
            <person name="Shumway M."/>
            <person name="Koo H."/>
            <person name="Salzberg S.L."/>
            <person name="Schobel S."/>
            <person name="Pertea M."/>
            <person name="Pop M."/>
            <person name="White O."/>
            <person name="Barton G.J."/>
            <person name="Carlow C.K."/>
            <person name="Crawford M.J."/>
            <person name="Daub J."/>
            <person name="Dimmic M.W."/>
            <person name="Estes C.F."/>
            <person name="Foster J.M."/>
            <person name="Ganatra M."/>
            <person name="Gregory W.F."/>
            <person name="Johnson N.M."/>
            <person name="Jin J."/>
            <person name="Komuniecki R."/>
            <person name="Korf I."/>
            <person name="Kumar S."/>
            <person name="Laney S."/>
            <person name="Li B.W."/>
            <person name="Li W."/>
            <person name="Lindblom T.H."/>
            <person name="Lustigman S."/>
            <person name="Ma D."/>
            <person name="Maina C.V."/>
            <person name="Martin D.M."/>
            <person name="McCarter J.P."/>
            <person name="McReynolds L."/>
            <person name="Mitreva M."/>
            <person name="Nutman T.B."/>
            <person name="Parkinson J."/>
            <person name="Peregrin-Alvarez J.M."/>
            <person name="Poole C."/>
            <person name="Ren Q."/>
            <person name="Saunders L."/>
            <person name="Sluder A.E."/>
            <person name="Smith K."/>
            <person name="Stanke M."/>
            <person name="Unnasch T.R."/>
            <person name="Ware J."/>
            <person name="Wei A.D."/>
            <person name="Weil G."/>
            <person name="Williams D.J."/>
            <person name="Zhang Y."/>
            <person name="Williams S.A."/>
            <person name="Fraser-Liggett C."/>
            <person name="Slatko B."/>
            <person name="Blaxter M.L."/>
            <person name="Scott A.L."/>
        </authorList>
    </citation>
    <scope>NUCLEOTIDE SEQUENCE</scope>
    <source>
        <strain evidence="1 3">FR3</strain>
    </source>
</reference>
<sequence>MYEGTRKCLICTRCLWAKIIKNSAMHPTMQDGCSFHCSLLLSSSCHSLSEDFHCLLVFTLTVKTNYRY</sequence>
<evidence type="ECO:0000313" key="1">
    <source>
        <dbReference type="EMBL" id="CDQ02487.1"/>
    </source>
</evidence>